<dbReference type="EMBL" id="LN650648">
    <property type="protein sequence ID" value="CEI71804.1"/>
    <property type="molecule type" value="Genomic_DNA"/>
</dbReference>
<evidence type="ECO:0000256" key="10">
    <source>
        <dbReference type="ARBA" id="ARBA00023136"/>
    </source>
</evidence>
<keyword evidence="5 13" id="KW-0808">Transferase</keyword>
<dbReference type="KEGG" id="rhom:FRIFI_0253"/>
<dbReference type="InterPro" id="IPR003594">
    <property type="entry name" value="HATPase_dom"/>
</dbReference>
<gene>
    <name evidence="13" type="ORF">FRIFI_0253</name>
</gene>
<protein>
    <recommendedName>
        <fullName evidence="3">histidine kinase</fullName>
        <ecNumber evidence="3">2.7.13.3</ecNumber>
    </recommendedName>
</protein>
<organism evidence="13 14">
    <name type="scientific">Romboutsia hominis</name>
    <dbReference type="NCBI Taxonomy" id="1507512"/>
    <lineage>
        <taxon>Bacteria</taxon>
        <taxon>Bacillati</taxon>
        <taxon>Bacillota</taxon>
        <taxon>Clostridia</taxon>
        <taxon>Peptostreptococcales</taxon>
        <taxon>Peptostreptococcaceae</taxon>
        <taxon>Romboutsia</taxon>
    </lineage>
</organism>
<keyword evidence="8 11" id="KW-1133">Transmembrane helix</keyword>
<dbReference type="SUPFAM" id="SSF55874">
    <property type="entry name" value="ATPase domain of HSP90 chaperone/DNA topoisomerase II/histidine kinase"/>
    <property type="match status" value="1"/>
</dbReference>
<dbReference type="Proteomes" id="UP000245695">
    <property type="component" value="Chromosome 1"/>
</dbReference>
<keyword evidence="7 13" id="KW-0418">Kinase</keyword>
<dbReference type="InterPro" id="IPR050351">
    <property type="entry name" value="BphY/WalK/GraS-like"/>
</dbReference>
<proteinExistence type="predicted"/>
<keyword evidence="9" id="KW-0902">Two-component regulatory system</keyword>
<evidence type="ECO:0000256" key="7">
    <source>
        <dbReference type="ARBA" id="ARBA00022777"/>
    </source>
</evidence>
<reference evidence="13 14" key="1">
    <citation type="submission" date="2014-09" db="EMBL/GenBank/DDBJ databases">
        <authorList>
            <person name="Hornung B.V."/>
        </authorList>
    </citation>
    <scope>NUCLEOTIDE SEQUENCE [LARGE SCALE GENOMIC DNA]</scope>
    <source>
        <strain evidence="13 14">FRIFI</strain>
    </source>
</reference>
<evidence type="ECO:0000256" key="9">
    <source>
        <dbReference type="ARBA" id="ARBA00023012"/>
    </source>
</evidence>
<dbReference type="GO" id="GO:0016036">
    <property type="term" value="P:cellular response to phosphate starvation"/>
    <property type="evidence" value="ECO:0007669"/>
    <property type="project" value="TreeGrafter"/>
</dbReference>
<keyword evidence="10 11" id="KW-0472">Membrane</keyword>
<evidence type="ECO:0000256" key="3">
    <source>
        <dbReference type="ARBA" id="ARBA00012438"/>
    </source>
</evidence>
<feature type="domain" description="Histidine kinase" evidence="12">
    <location>
        <begin position="126"/>
        <end position="341"/>
    </location>
</feature>
<dbReference type="Gene3D" id="3.30.565.10">
    <property type="entry name" value="Histidine kinase-like ATPase, C-terminal domain"/>
    <property type="match status" value="1"/>
</dbReference>
<evidence type="ECO:0000256" key="6">
    <source>
        <dbReference type="ARBA" id="ARBA00022692"/>
    </source>
</evidence>
<dbReference type="PROSITE" id="PS50109">
    <property type="entry name" value="HIS_KIN"/>
    <property type="match status" value="1"/>
</dbReference>
<dbReference type="InterPro" id="IPR005467">
    <property type="entry name" value="His_kinase_dom"/>
</dbReference>
<dbReference type="PANTHER" id="PTHR45453">
    <property type="entry name" value="PHOSPHATE REGULON SENSOR PROTEIN PHOR"/>
    <property type="match status" value="1"/>
</dbReference>
<dbReference type="AlphaFoldDB" id="A0A2P2BS52"/>
<dbReference type="GO" id="GO:0000155">
    <property type="term" value="F:phosphorelay sensor kinase activity"/>
    <property type="evidence" value="ECO:0007669"/>
    <property type="project" value="TreeGrafter"/>
</dbReference>
<feature type="transmembrane region" description="Helical" evidence="11">
    <location>
        <begin position="36"/>
        <end position="58"/>
    </location>
</feature>
<evidence type="ECO:0000256" key="2">
    <source>
        <dbReference type="ARBA" id="ARBA00004651"/>
    </source>
</evidence>
<dbReference type="GO" id="GO:0005886">
    <property type="term" value="C:plasma membrane"/>
    <property type="evidence" value="ECO:0007669"/>
    <property type="project" value="UniProtKB-SubCell"/>
</dbReference>
<accession>A0A2P2BS52</accession>
<evidence type="ECO:0000256" key="8">
    <source>
        <dbReference type="ARBA" id="ARBA00022989"/>
    </source>
</evidence>
<dbReference type="RefSeq" id="WP_166504784.1">
    <property type="nucleotide sequence ID" value="NZ_LN650648.1"/>
</dbReference>
<keyword evidence="6 11" id="KW-0812">Transmembrane</keyword>
<dbReference type="SMART" id="SM00387">
    <property type="entry name" value="HATPase_c"/>
    <property type="match status" value="1"/>
</dbReference>
<dbReference type="InterPro" id="IPR036890">
    <property type="entry name" value="HATPase_C_sf"/>
</dbReference>
<comment type="subcellular location">
    <subcellularLocation>
        <location evidence="2">Cell membrane</location>
        <topology evidence="2">Multi-pass membrane protein</topology>
    </subcellularLocation>
</comment>
<evidence type="ECO:0000256" key="11">
    <source>
        <dbReference type="SAM" id="Phobius"/>
    </source>
</evidence>
<evidence type="ECO:0000256" key="5">
    <source>
        <dbReference type="ARBA" id="ARBA00022679"/>
    </source>
</evidence>
<evidence type="ECO:0000313" key="14">
    <source>
        <dbReference type="Proteomes" id="UP000245695"/>
    </source>
</evidence>
<keyword evidence="14" id="KW-1185">Reference proteome</keyword>
<dbReference type="PANTHER" id="PTHR45453:SF2">
    <property type="entry name" value="HISTIDINE KINASE"/>
    <property type="match status" value="1"/>
</dbReference>
<keyword evidence="4" id="KW-1003">Cell membrane</keyword>
<feature type="transmembrane region" description="Helical" evidence="11">
    <location>
        <begin position="12"/>
        <end position="30"/>
    </location>
</feature>
<dbReference type="GO" id="GO:0004721">
    <property type="term" value="F:phosphoprotein phosphatase activity"/>
    <property type="evidence" value="ECO:0007669"/>
    <property type="project" value="TreeGrafter"/>
</dbReference>
<dbReference type="Pfam" id="PF02518">
    <property type="entry name" value="HATPase_c"/>
    <property type="match status" value="1"/>
</dbReference>
<evidence type="ECO:0000256" key="4">
    <source>
        <dbReference type="ARBA" id="ARBA00022475"/>
    </source>
</evidence>
<evidence type="ECO:0000313" key="13">
    <source>
        <dbReference type="EMBL" id="CEI71804.1"/>
    </source>
</evidence>
<comment type="catalytic activity">
    <reaction evidence="1">
        <text>ATP + protein L-histidine = ADP + protein N-phospho-L-histidine.</text>
        <dbReference type="EC" id="2.7.13.3"/>
    </reaction>
</comment>
<name>A0A2P2BS52_9FIRM</name>
<sequence length="345" mass="40747">MNIKDYLKDRNLAILLNFIFFAFVIFILKASQVERVTIIFTAMLWIVLSSIEIFYGYFKKKSYYDQVINSLNELDKKYLLPVVIKRPSFCEGKILYDVLSITDKSMNEEVNKYKFNQEEYREYLDLWVHEIKTPIAASKLVIENNKNEHTLSILEEIEKVEGFIEQALYYSKSNEIEIDYIIKETDLRKCINNTIKRNKNLIREKKICIDIQDFREIVYCDAKWMEFILNQIIVNAIKYIGDKIINKKLEKELPKISIYTKLKDNSLELYIKDNGIGIDKKDLKKVFNKGFTGINGRKLKKSTGMRLYISKRLAQKMYLGLDIYSVVNKETTVKITFPKSNMIQI</sequence>
<dbReference type="EC" id="2.7.13.3" evidence="3"/>
<evidence type="ECO:0000256" key="1">
    <source>
        <dbReference type="ARBA" id="ARBA00000085"/>
    </source>
</evidence>
<evidence type="ECO:0000259" key="12">
    <source>
        <dbReference type="PROSITE" id="PS50109"/>
    </source>
</evidence>